<reference evidence="2 3" key="1">
    <citation type="submission" date="2018-01" db="EMBL/GenBank/DDBJ databases">
        <title>Harnessing the power of phylogenomics to disentangle the directionality and signatures of interkingdom host jumping in the parasitic fungal genus Tolypocladium.</title>
        <authorList>
            <person name="Quandt C.A."/>
            <person name="Patterson W."/>
            <person name="Spatafora J.W."/>
        </authorList>
    </citation>
    <scope>NUCLEOTIDE SEQUENCE [LARGE SCALE GENOMIC DNA]</scope>
    <source>
        <strain evidence="2 3">NRBC 100945</strain>
    </source>
</reference>
<proteinExistence type="predicted"/>
<dbReference type="OrthoDB" id="5294024at2759"/>
<organism evidence="2 3">
    <name type="scientific">Tolypocladium paradoxum</name>
    <dbReference type="NCBI Taxonomy" id="94208"/>
    <lineage>
        <taxon>Eukaryota</taxon>
        <taxon>Fungi</taxon>
        <taxon>Dikarya</taxon>
        <taxon>Ascomycota</taxon>
        <taxon>Pezizomycotina</taxon>
        <taxon>Sordariomycetes</taxon>
        <taxon>Hypocreomycetidae</taxon>
        <taxon>Hypocreales</taxon>
        <taxon>Ophiocordycipitaceae</taxon>
        <taxon>Tolypocladium</taxon>
    </lineage>
</organism>
<dbReference type="STRING" id="94208.A0A2S4L0B1"/>
<evidence type="ECO:0000313" key="2">
    <source>
        <dbReference type="EMBL" id="POR35864.1"/>
    </source>
</evidence>
<accession>A0A2S4L0B1</accession>
<evidence type="ECO:0000313" key="3">
    <source>
        <dbReference type="Proteomes" id="UP000237481"/>
    </source>
</evidence>
<dbReference type="EMBL" id="PKSG01000391">
    <property type="protein sequence ID" value="POR35864.1"/>
    <property type="molecule type" value="Genomic_DNA"/>
</dbReference>
<name>A0A2S4L0B1_9HYPO</name>
<evidence type="ECO:0000256" key="1">
    <source>
        <dbReference type="SAM" id="Phobius"/>
    </source>
</evidence>
<keyword evidence="1" id="KW-1133">Transmembrane helix</keyword>
<dbReference type="Proteomes" id="UP000237481">
    <property type="component" value="Unassembled WGS sequence"/>
</dbReference>
<feature type="transmembrane region" description="Helical" evidence="1">
    <location>
        <begin position="24"/>
        <end position="45"/>
    </location>
</feature>
<keyword evidence="1" id="KW-0812">Transmembrane</keyword>
<comment type="caution">
    <text evidence="2">The sequence shown here is derived from an EMBL/GenBank/DDBJ whole genome shotgun (WGS) entry which is preliminary data.</text>
</comment>
<gene>
    <name evidence="2" type="ORF">TPAR_03937</name>
</gene>
<dbReference type="AlphaFoldDB" id="A0A2S4L0B1"/>
<keyword evidence="3" id="KW-1185">Reference proteome</keyword>
<sequence>MHATLRTAARTFAGSLLVARHAGLLPGVVFAIGVAANALFVAWRLRAPHRGHGDKTWKGLAARDTTELAWWSAGVARMTLGVGALGDAAAARALGRAGRAMQSGEFCSRVVPLLRRAMHISEGESIALSKGRGGVSSSGLDVAAPWPRLRGPSGPGALVPACLDTDQRVETRTRQSGSHISTGA</sequence>
<protein>
    <submittedName>
        <fullName evidence="2">Uncharacterized protein</fullName>
    </submittedName>
</protein>
<keyword evidence="1" id="KW-0472">Membrane</keyword>